<dbReference type="Proteomes" id="UP000325081">
    <property type="component" value="Unassembled WGS sequence"/>
</dbReference>
<name>A0A5A7QMH2_STRAF</name>
<proteinExistence type="predicted"/>
<feature type="compositionally biased region" description="Basic and acidic residues" evidence="1">
    <location>
        <begin position="54"/>
        <end position="65"/>
    </location>
</feature>
<feature type="region of interest" description="Disordered" evidence="1">
    <location>
        <begin position="46"/>
        <end position="80"/>
    </location>
</feature>
<dbReference type="EMBL" id="BKCP01007183">
    <property type="protein sequence ID" value="GER45627.1"/>
    <property type="molecule type" value="Genomic_DNA"/>
</dbReference>
<evidence type="ECO:0000313" key="3">
    <source>
        <dbReference type="Proteomes" id="UP000325081"/>
    </source>
</evidence>
<feature type="non-terminal residue" evidence="2">
    <location>
        <position position="106"/>
    </location>
</feature>
<evidence type="ECO:0000313" key="2">
    <source>
        <dbReference type="EMBL" id="GER45627.1"/>
    </source>
</evidence>
<gene>
    <name evidence="2" type="ORF">STAS_22618</name>
</gene>
<accession>A0A5A7QMH2</accession>
<organism evidence="2 3">
    <name type="scientific">Striga asiatica</name>
    <name type="common">Asiatic witchweed</name>
    <name type="synonym">Buchnera asiatica</name>
    <dbReference type="NCBI Taxonomy" id="4170"/>
    <lineage>
        <taxon>Eukaryota</taxon>
        <taxon>Viridiplantae</taxon>
        <taxon>Streptophyta</taxon>
        <taxon>Embryophyta</taxon>
        <taxon>Tracheophyta</taxon>
        <taxon>Spermatophyta</taxon>
        <taxon>Magnoliopsida</taxon>
        <taxon>eudicotyledons</taxon>
        <taxon>Gunneridae</taxon>
        <taxon>Pentapetalae</taxon>
        <taxon>asterids</taxon>
        <taxon>lamiids</taxon>
        <taxon>Lamiales</taxon>
        <taxon>Orobanchaceae</taxon>
        <taxon>Buchnereae</taxon>
        <taxon>Striga</taxon>
    </lineage>
</organism>
<evidence type="ECO:0000256" key="1">
    <source>
        <dbReference type="SAM" id="MobiDB-lite"/>
    </source>
</evidence>
<comment type="caution">
    <text evidence="2">The sequence shown here is derived from an EMBL/GenBank/DDBJ whole genome shotgun (WGS) entry which is preliminary data.</text>
</comment>
<reference evidence="3" key="1">
    <citation type="journal article" date="2019" name="Curr. Biol.">
        <title>Genome Sequence of Striga asiatica Provides Insight into the Evolution of Plant Parasitism.</title>
        <authorList>
            <person name="Yoshida S."/>
            <person name="Kim S."/>
            <person name="Wafula E.K."/>
            <person name="Tanskanen J."/>
            <person name="Kim Y.M."/>
            <person name="Honaas L."/>
            <person name="Yang Z."/>
            <person name="Spallek T."/>
            <person name="Conn C.E."/>
            <person name="Ichihashi Y."/>
            <person name="Cheong K."/>
            <person name="Cui S."/>
            <person name="Der J.P."/>
            <person name="Gundlach H."/>
            <person name="Jiao Y."/>
            <person name="Hori C."/>
            <person name="Ishida J.K."/>
            <person name="Kasahara H."/>
            <person name="Kiba T."/>
            <person name="Kim M.S."/>
            <person name="Koo N."/>
            <person name="Laohavisit A."/>
            <person name="Lee Y.H."/>
            <person name="Lumba S."/>
            <person name="McCourt P."/>
            <person name="Mortimer J.C."/>
            <person name="Mutuku J.M."/>
            <person name="Nomura T."/>
            <person name="Sasaki-Sekimoto Y."/>
            <person name="Seto Y."/>
            <person name="Wang Y."/>
            <person name="Wakatake T."/>
            <person name="Sakakibara H."/>
            <person name="Demura T."/>
            <person name="Yamaguchi S."/>
            <person name="Yoneyama K."/>
            <person name="Manabe R.I."/>
            <person name="Nelson D.C."/>
            <person name="Schulman A.H."/>
            <person name="Timko M.P."/>
            <person name="dePamphilis C.W."/>
            <person name="Choi D."/>
            <person name="Shirasu K."/>
        </authorList>
    </citation>
    <scope>NUCLEOTIDE SEQUENCE [LARGE SCALE GENOMIC DNA]</scope>
    <source>
        <strain evidence="3">cv. UVA1</strain>
    </source>
</reference>
<sequence length="106" mass="11958">MQGRKSVNLTLYKARATKTPFLYLGMATCPIRKARVEWSHLAYGSFRDPSLNLSKKEPTNLDSKQEPSGTRPASKGSASGQCNRAWFGILESNQIVHRRYLPFLVE</sequence>
<dbReference type="AlphaFoldDB" id="A0A5A7QMH2"/>
<protein>
    <submittedName>
        <fullName evidence="2">Cysteine/Histidine-rich C1 domain family protein</fullName>
    </submittedName>
</protein>
<keyword evidence="3" id="KW-1185">Reference proteome</keyword>